<accession>A0A7Y6IB64</accession>
<dbReference type="InterPro" id="IPR000873">
    <property type="entry name" value="AMP-dep_synth/lig_dom"/>
</dbReference>
<keyword evidence="4" id="KW-0067">ATP-binding</keyword>
<evidence type="ECO:0000256" key="5">
    <source>
        <dbReference type="SAM" id="MobiDB-lite"/>
    </source>
</evidence>
<evidence type="ECO:0000259" key="7">
    <source>
        <dbReference type="Pfam" id="PF13193"/>
    </source>
</evidence>
<dbReference type="RefSeq" id="WP_175592441.1">
    <property type="nucleotide sequence ID" value="NZ_JABWGN010000010.1"/>
</dbReference>
<dbReference type="Gene3D" id="3.30.300.30">
    <property type="match status" value="1"/>
</dbReference>
<keyword evidence="2" id="KW-0436">Ligase</keyword>
<dbReference type="InterPro" id="IPR025110">
    <property type="entry name" value="AMP-bd_C"/>
</dbReference>
<evidence type="ECO:0000256" key="4">
    <source>
        <dbReference type="ARBA" id="ARBA00022840"/>
    </source>
</evidence>
<dbReference type="Pfam" id="PF13193">
    <property type="entry name" value="AMP-binding_C"/>
    <property type="match status" value="1"/>
</dbReference>
<comment type="caution">
    <text evidence="8">The sequence shown here is derived from an EMBL/GenBank/DDBJ whole genome shotgun (WGS) entry which is preliminary data.</text>
</comment>
<dbReference type="InterPro" id="IPR020845">
    <property type="entry name" value="AMP-binding_CS"/>
</dbReference>
<evidence type="ECO:0000313" key="8">
    <source>
        <dbReference type="EMBL" id="NUW35010.1"/>
    </source>
</evidence>
<feature type="domain" description="AMP-binding enzyme C-terminal" evidence="7">
    <location>
        <begin position="422"/>
        <end position="496"/>
    </location>
</feature>
<organism evidence="8 9">
    <name type="scientific">Nonomuraea montanisoli</name>
    <dbReference type="NCBI Taxonomy" id="2741721"/>
    <lineage>
        <taxon>Bacteria</taxon>
        <taxon>Bacillati</taxon>
        <taxon>Actinomycetota</taxon>
        <taxon>Actinomycetes</taxon>
        <taxon>Streptosporangiales</taxon>
        <taxon>Streptosporangiaceae</taxon>
        <taxon>Nonomuraea</taxon>
    </lineage>
</organism>
<dbReference type="GO" id="GO:0005524">
    <property type="term" value="F:ATP binding"/>
    <property type="evidence" value="ECO:0007669"/>
    <property type="project" value="UniProtKB-KW"/>
</dbReference>
<dbReference type="InterPro" id="IPR045851">
    <property type="entry name" value="AMP-bd_C_sf"/>
</dbReference>
<evidence type="ECO:0000256" key="1">
    <source>
        <dbReference type="ARBA" id="ARBA00006432"/>
    </source>
</evidence>
<feature type="domain" description="AMP-dependent synthetase/ligase" evidence="6">
    <location>
        <begin position="16"/>
        <end position="371"/>
    </location>
</feature>
<dbReference type="PROSITE" id="PS00455">
    <property type="entry name" value="AMP_BINDING"/>
    <property type="match status" value="1"/>
</dbReference>
<dbReference type="Pfam" id="PF00501">
    <property type="entry name" value="AMP-binding"/>
    <property type="match status" value="1"/>
</dbReference>
<gene>
    <name evidence="8" type="ORF">HTZ77_26795</name>
</gene>
<dbReference type="SUPFAM" id="SSF56801">
    <property type="entry name" value="Acetyl-CoA synthetase-like"/>
    <property type="match status" value="1"/>
</dbReference>
<dbReference type="PANTHER" id="PTHR43107:SF15">
    <property type="entry name" value="FATTY ACID TRANSPORT PROTEIN 3, ISOFORM A"/>
    <property type="match status" value="1"/>
</dbReference>
<feature type="compositionally biased region" description="Basic and acidic residues" evidence="5">
    <location>
        <begin position="545"/>
        <end position="556"/>
    </location>
</feature>
<keyword evidence="9" id="KW-1185">Reference proteome</keyword>
<evidence type="ECO:0000256" key="3">
    <source>
        <dbReference type="ARBA" id="ARBA00022741"/>
    </source>
</evidence>
<sequence length="577" mass="61031">MTADTLAALLLARAGDDRPGLLFEDRAWSWREHVAACLAAAARLGAITAPSWRAARAAGRPHVGVLCDNVPGLPVLVGAAALGGCVVVALNPTHSPAELVRDAAATDVALLLYDGPYEEAATGLARDLRIPRAPLATIADNAEIAEIAGVPGGAAPGDLVMLIFTSGTSGRPRAVRITQRKLAVPGRSLGMLLTPDDVVYCPMPLFHSGALMAAYAPAVVSGAALVLRRRFSASGLLPDVRRYGCTYLHYVGKALSYVLATPPRPDDADNPLRLAFGNEGSTTATRRFGERFGCRVIDAFGSTETAISLTPDPAAPPGALGRLPDGVEIRDPRTGERCATARVEDGRLLNPDEAIGELVNVSGTGLFDGYYNDPEADAERLRDGAFWSGDLAYADARGHVFFAGRGTERLRVDGENLAVAPIEAALREFPGVVEAAVYPVPDAAAGDQVMAALVMSGPFSPAAFGSFLAARADVGRKAVPRYVRIAAELPQTPSHKVVKRLLAREAWRTADPVWWRPPGPSQDGPSQEHPSQEGPPEDGAPPEGARQDGRWRRLEEDDVKAIEDDFARNGRANLLEA</sequence>
<keyword evidence="3" id="KW-0547">Nucleotide-binding</keyword>
<proteinExistence type="inferred from homology"/>
<dbReference type="InterPro" id="IPR042099">
    <property type="entry name" value="ANL_N_sf"/>
</dbReference>
<dbReference type="AlphaFoldDB" id="A0A7Y6IB64"/>
<dbReference type="GO" id="GO:0005886">
    <property type="term" value="C:plasma membrane"/>
    <property type="evidence" value="ECO:0007669"/>
    <property type="project" value="TreeGrafter"/>
</dbReference>
<dbReference type="Proteomes" id="UP000586042">
    <property type="component" value="Unassembled WGS sequence"/>
</dbReference>
<comment type="similarity">
    <text evidence="1">Belongs to the ATP-dependent AMP-binding enzyme family.</text>
</comment>
<evidence type="ECO:0000313" key="9">
    <source>
        <dbReference type="Proteomes" id="UP000586042"/>
    </source>
</evidence>
<protein>
    <submittedName>
        <fullName evidence="8">AMP-binding protein</fullName>
    </submittedName>
</protein>
<dbReference type="GO" id="GO:0044539">
    <property type="term" value="P:long-chain fatty acid import into cell"/>
    <property type="evidence" value="ECO:0007669"/>
    <property type="project" value="TreeGrafter"/>
</dbReference>
<evidence type="ECO:0000259" key="6">
    <source>
        <dbReference type="Pfam" id="PF00501"/>
    </source>
</evidence>
<reference evidence="8 9" key="1">
    <citation type="submission" date="2020-06" db="EMBL/GenBank/DDBJ databases">
        <title>Nonomuraea sp. SMC257, a novel actinomycete isolated from soil.</title>
        <authorList>
            <person name="Chanama M."/>
        </authorList>
    </citation>
    <scope>NUCLEOTIDE SEQUENCE [LARGE SCALE GENOMIC DNA]</scope>
    <source>
        <strain evidence="8 9">SMC257</strain>
    </source>
</reference>
<dbReference type="EMBL" id="JABWGN010000010">
    <property type="protein sequence ID" value="NUW35010.1"/>
    <property type="molecule type" value="Genomic_DNA"/>
</dbReference>
<dbReference type="GO" id="GO:0004467">
    <property type="term" value="F:long-chain fatty acid-CoA ligase activity"/>
    <property type="evidence" value="ECO:0007669"/>
    <property type="project" value="TreeGrafter"/>
</dbReference>
<dbReference type="PANTHER" id="PTHR43107">
    <property type="entry name" value="LONG-CHAIN FATTY ACID TRANSPORT PROTEIN"/>
    <property type="match status" value="1"/>
</dbReference>
<feature type="region of interest" description="Disordered" evidence="5">
    <location>
        <begin position="512"/>
        <end position="556"/>
    </location>
</feature>
<dbReference type="GO" id="GO:0005324">
    <property type="term" value="F:long-chain fatty acid transmembrane transporter activity"/>
    <property type="evidence" value="ECO:0007669"/>
    <property type="project" value="TreeGrafter"/>
</dbReference>
<evidence type="ECO:0000256" key="2">
    <source>
        <dbReference type="ARBA" id="ARBA00022598"/>
    </source>
</evidence>
<name>A0A7Y6IB64_9ACTN</name>
<dbReference type="Gene3D" id="3.40.50.12780">
    <property type="entry name" value="N-terminal domain of ligase-like"/>
    <property type="match status" value="1"/>
</dbReference>